<feature type="domain" description="Calponin-homology (CH)" evidence="2">
    <location>
        <begin position="37"/>
        <end position="152"/>
    </location>
</feature>
<dbReference type="GO" id="GO:0005516">
    <property type="term" value="F:calmodulin binding"/>
    <property type="evidence" value="ECO:0007669"/>
    <property type="project" value="TreeGrafter"/>
</dbReference>
<evidence type="ECO:0000259" key="2">
    <source>
        <dbReference type="PROSITE" id="PS50021"/>
    </source>
</evidence>
<name>A0AAV2HKW1_LYMST</name>
<dbReference type="GO" id="GO:1903479">
    <property type="term" value="P:mitotic actomyosin contractile ring assembly actin filament organization"/>
    <property type="evidence" value="ECO:0007669"/>
    <property type="project" value="TreeGrafter"/>
</dbReference>
<accession>A0AAV2HKW1</accession>
<keyword evidence="4" id="KW-1185">Reference proteome</keyword>
<dbReference type="Gene3D" id="1.10.418.10">
    <property type="entry name" value="Calponin-like domain"/>
    <property type="match status" value="1"/>
</dbReference>
<dbReference type="Pfam" id="PF00307">
    <property type="entry name" value="CH"/>
    <property type="match status" value="1"/>
</dbReference>
<sequence>MEAPDAPKPHYRTLEDERLTADEMDEQRKRNIAYEYLCHLEEAKIWIEACINEELPPTTELEEGLRNGVFLGKLAHFFAPNVAPLKKIYDKEQTRYKSRGLHFRHTDNINHWLKAMEEIGLPSIFYPETTDIYDRKNMPRAVYCVHALSLFLFKLGLAPQIQDLYGKIKFTEEEISAMRRELEKYGIQMPAFSKIGGILANE</sequence>
<evidence type="ECO:0000313" key="4">
    <source>
        <dbReference type="Proteomes" id="UP001497497"/>
    </source>
</evidence>
<comment type="caution">
    <text evidence="3">The sequence shown here is derived from an EMBL/GenBank/DDBJ whole genome shotgun (WGS) entry which is preliminary data.</text>
</comment>
<dbReference type="SMART" id="SM00033">
    <property type="entry name" value="CH"/>
    <property type="match status" value="1"/>
</dbReference>
<dbReference type="PANTHER" id="PTHR14149">
    <property type="entry name" value="RAS GTPASE-ACTIVATING PROTEIN WITH IQ MOTIF"/>
    <property type="match status" value="1"/>
</dbReference>
<dbReference type="PROSITE" id="PS50021">
    <property type="entry name" value="CH"/>
    <property type="match status" value="1"/>
</dbReference>
<dbReference type="SUPFAM" id="SSF47576">
    <property type="entry name" value="Calponin-homology domain, CH-domain"/>
    <property type="match status" value="1"/>
</dbReference>
<feature type="non-terminal residue" evidence="3">
    <location>
        <position position="202"/>
    </location>
</feature>
<dbReference type="AlphaFoldDB" id="A0AAV2HKW1"/>
<dbReference type="Proteomes" id="UP001497497">
    <property type="component" value="Unassembled WGS sequence"/>
</dbReference>
<dbReference type="GO" id="GO:0005938">
    <property type="term" value="C:cell cortex"/>
    <property type="evidence" value="ECO:0007669"/>
    <property type="project" value="TreeGrafter"/>
</dbReference>
<proteinExistence type="predicted"/>
<dbReference type="InterPro" id="IPR001715">
    <property type="entry name" value="CH_dom"/>
</dbReference>
<organism evidence="3 4">
    <name type="scientific">Lymnaea stagnalis</name>
    <name type="common">Great pond snail</name>
    <name type="synonym">Helix stagnalis</name>
    <dbReference type="NCBI Taxonomy" id="6523"/>
    <lineage>
        <taxon>Eukaryota</taxon>
        <taxon>Metazoa</taxon>
        <taxon>Spiralia</taxon>
        <taxon>Lophotrochozoa</taxon>
        <taxon>Mollusca</taxon>
        <taxon>Gastropoda</taxon>
        <taxon>Heterobranchia</taxon>
        <taxon>Euthyneura</taxon>
        <taxon>Panpulmonata</taxon>
        <taxon>Hygrophila</taxon>
        <taxon>Lymnaeoidea</taxon>
        <taxon>Lymnaeidae</taxon>
        <taxon>Lymnaea</taxon>
    </lineage>
</organism>
<evidence type="ECO:0000313" key="3">
    <source>
        <dbReference type="EMBL" id="CAL1534100.1"/>
    </source>
</evidence>
<feature type="coiled-coil region" evidence="1">
    <location>
        <begin position="161"/>
        <end position="188"/>
    </location>
</feature>
<keyword evidence="1" id="KW-0175">Coiled coil</keyword>
<dbReference type="EMBL" id="CAXITT010000161">
    <property type="protein sequence ID" value="CAL1534100.1"/>
    <property type="molecule type" value="Genomic_DNA"/>
</dbReference>
<protein>
    <recommendedName>
        <fullName evidence="2">Calponin-homology (CH) domain-containing protein</fullName>
    </recommendedName>
</protein>
<gene>
    <name evidence="3" type="ORF">GSLYS_00008060001</name>
</gene>
<evidence type="ECO:0000256" key="1">
    <source>
        <dbReference type="SAM" id="Coils"/>
    </source>
</evidence>
<dbReference type="PANTHER" id="PTHR14149:SF14">
    <property type="entry name" value="CALPONIN-HOMOLOGY (CH) DOMAIN-CONTAINING PROTEIN"/>
    <property type="match status" value="1"/>
</dbReference>
<dbReference type="InterPro" id="IPR036872">
    <property type="entry name" value="CH_dom_sf"/>
</dbReference>
<dbReference type="GO" id="GO:0051015">
    <property type="term" value="F:actin filament binding"/>
    <property type="evidence" value="ECO:0007669"/>
    <property type="project" value="TreeGrafter"/>
</dbReference>
<dbReference type="FunFam" id="1.10.418.10:FF:000013">
    <property type="entry name" value="IQ motif containing GTPase activating protein 1"/>
    <property type="match status" value="1"/>
</dbReference>
<reference evidence="3 4" key="1">
    <citation type="submission" date="2024-04" db="EMBL/GenBank/DDBJ databases">
        <authorList>
            <consortium name="Genoscope - CEA"/>
            <person name="William W."/>
        </authorList>
    </citation>
    <scope>NUCLEOTIDE SEQUENCE [LARGE SCALE GENOMIC DNA]</scope>
</reference>
<dbReference type="GO" id="GO:0005096">
    <property type="term" value="F:GTPase activator activity"/>
    <property type="evidence" value="ECO:0007669"/>
    <property type="project" value="TreeGrafter"/>
</dbReference>